<accession>A0A1I2M2A2</accession>
<sequence>MSREGIYLYKVSAEIRGKGTVYVILLAASDEGAFAAAERELERHFIAAPPVTEMVIEEKRSAGKGKGFVVETAAL</sequence>
<evidence type="ECO:0008006" key="3">
    <source>
        <dbReference type="Google" id="ProtNLM"/>
    </source>
</evidence>
<evidence type="ECO:0000313" key="1">
    <source>
        <dbReference type="EMBL" id="SFF83687.1"/>
    </source>
</evidence>
<reference evidence="2" key="1">
    <citation type="submission" date="2016-10" db="EMBL/GenBank/DDBJ databases">
        <authorList>
            <person name="Varghese N."/>
            <person name="Submissions S."/>
        </authorList>
    </citation>
    <scope>NUCLEOTIDE SEQUENCE [LARGE SCALE GENOMIC DNA]</scope>
    <source>
        <strain evidence="2">DSM 44945</strain>
    </source>
</reference>
<evidence type="ECO:0000313" key="2">
    <source>
        <dbReference type="Proteomes" id="UP000198661"/>
    </source>
</evidence>
<dbReference type="OrthoDB" id="2382322at2"/>
<name>A0A1I2M2A2_9BACL</name>
<gene>
    <name evidence="1" type="ORF">SAMN04488025_10676</name>
</gene>
<dbReference type="AlphaFoldDB" id="A0A1I2M2A2"/>
<dbReference type="InterPro" id="IPR024998">
    <property type="entry name" value="DUF3906"/>
</dbReference>
<organism evidence="1 2">
    <name type="scientific">Planifilum fulgidum</name>
    <dbReference type="NCBI Taxonomy" id="201973"/>
    <lineage>
        <taxon>Bacteria</taxon>
        <taxon>Bacillati</taxon>
        <taxon>Bacillota</taxon>
        <taxon>Bacilli</taxon>
        <taxon>Bacillales</taxon>
        <taxon>Thermoactinomycetaceae</taxon>
        <taxon>Planifilum</taxon>
    </lineage>
</organism>
<dbReference type="Pfam" id="PF13046">
    <property type="entry name" value="DUF3906"/>
    <property type="match status" value="1"/>
</dbReference>
<proteinExistence type="predicted"/>
<keyword evidence="2" id="KW-1185">Reference proteome</keyword>
<dbReference type="STRING" id="201973.SAMN04488025_10676"/>
<dbReference type="RefSeq" id="WP_092036511.1">
    <property type="nucleotide sequence ID" value="NZ_FOOK01000006.1"/>
</dbReference>
<dbReference type="Proteomes" id="UP000198661">
    <property type="component" value="Unassembled WGS sequence"/>
</dbReference>
<protein>
    <recommendedName>
        <fullName evidence="3">DUF3906 family protein</fullName>
    </recommendedName>
</protein>
<dbReference type="EMBL" id="FOOK01000006">
    <property type="protein sequence ID" value="SFF83687.1"/>
    <property type="molecule type" value="Genomic_DNA"/>
</dbReference>